<reference evidence="1" key="1">
    <citation type="submission" date="2015-06" db="UniProtKB">
        <authorList>
            <consortium name="EnsemblPlants"/>
        </authorList>
    </citation>
    <scope>IDENTIFICATION</scope>
</reference>
<dbReference type="EnsemblPlants" id="EMT12116">
    <property type="protein sequence ID" value="EMT12116"/>
    <property type="gene ID" value="F775_24302"/>
</dbReference>
<evidence type="ECO:0000313" key="1">
    <source>
        <dbReference type="EnsemblPlants" id="EMT12116"/>
    </source>
</evidence>
<protein>
    <submittedName>
        <fullName evidence="1">Uncharacterized protein</fullName>
    </submittedName>
</protein>
<organism evidence="1">
    <name type="scientific">Aegilops tauschii</name>
    <name type="common">Tausch's goatgrass</name>
    <name type="synonym">Aegilops squarrosa</name>
    <dbReference type="NCBI Taxonomy" id="37682"/>
    <lineage>
        <taxon>Eukaryota</taxon>
        <taxon>Viridiplantae</taxon>
        <taxon>Streptophyta</taxon>
        <taxon>Embryophyta</taxon>
        <taxon>Tracheophyta</taxon>
        <taxon>Spermatophyta</taxon>
        <taxon>Magnoliopsida</taxon>
        <taxon>Liliopsida</taxon>
        <taxon>Poales</taxon>
        <taxon>Poaceae</taxon>
        <taxon>BOP clade</taxon>
        <taxon>Pooideae</taxon>
        <taxon>Triticodae</taxon>
        <taxon>Triticeae</taxon>
        <taxon>Triticinae</taxon>
        <taxon>Aegilops</taxon>
    </lineage>
</organism>
<dbReference type="AlphaFoldDB" id="M8BDQ5"/>
<name>M8BDQ5_AEGTA</name>
<proteinExistence type="predicted"/>
<accession>M8BDQ5</accession>
<sequence>MAVEFDLLEPLWWLSSSSWRYFFISEADGVLTIKLVHYVLVLRVHRWRQVVGFLVATAASFHLCNVLQLCMIPTSRTPTDLHRSKSIVFVKKW</sequence>